<keyword evidence="3" id="KW-1133">Transmembrane helix</keyword>
<dbReference type="EMBL" id="AP026866">
    <property type="protein sequence ID" value="BDS06860.1"/>
    <property type="molecule type" value="Genomic_DNA"/>
</dbReference>
<name>A0AAT9FLL1_9BACT</name>
<evidence type="ECO:0000313" key="5">
    <source>
        <dbReference type="EMBL" id="BDS06860.1"/>
    </source>
</evidence>
<accession>A0AAT9FLL1</accession>
<dbReference type="KEGG" id="osu:NT6N_19000"/>
<dbReference type="PANTHER" id="PTHR30273">
    <property type="entry name" value="PERIPLASMIC SIGNAL SENSOR AND SIGMA FACTOR ACTIVATOR FECR-RELATED"/>
    <property type="match status" value="1"/>
</dbReference>
<feature type="transmembrane region" description="Helical" evidence="3">
    <location>
        <begin position="90"/>
        <end position="112"/>
    </location>
</feature>
<dbReference type="SUPFAM" id="SSF49899">
    <property type="entry name" value="Concanavalin A-like lectins/glucanases"/>
    <property type="match status" value="1"/>
</dbReference>
<evidence type="ECO:0000256" key="1">
    <source>
        <dbReference type="ARBA" id="ARBA00022729"/>
    </source>
</evidence>
<keyword evidence="3" id="KW-0472">Membrane</keyword>
<dbReference type="PANTHER" id="PTHR30273:SF2">
    <property type="entry name" value="PROTEIN FECR"/>
    <property type="match status" value="1"/>
</dbReference>
<evidence type="ECO:0000256" key="3">
    <source>
        <dbReference type="SAM" id="Phobius"/>
    </source>
</evidence>
<dbReference type="InterPro" id="IPR012373">
    <property type="entry name" value="Ferrdict_sens_TM"/>
</dbReference>
<proteinExistence type="predicted"/>
<reference evidence="5" key="1">
    <citation type="submission" date="2024-07" db="EMBL/GenBank/DDBJ databases">
        <title>Complete genome sequence of Verrucomicrobiaceae bacterium NT6N.</title>
        <authorList>
            <person name="Huang C."/>
            <person name="Takami H."/>
            <person name="Hamasaki K."/>
        </authorList>
    </citation>
    <scope>NUCLEOTIDE SEQUENCE</scope>
    <source>
        <strain evidence="5">NT6N</strain>
    </source>
</reference>
<dbReference type="Pfam" id="PF13385">
    <property type="entry name" value="Laminin_G_3"/>
    <property type="match status" value="1"/>
</dbReference>
<sequence>MCRQGGEQTSEIEMKPREAEQLIQQLFDGTIAERDFHTLEEELALDSNLRATYKEYAMLHSSLEAADVDETLILPESPEVLLRQQKLVTLWLSVGVAVASVLVFALVLRFVYTDPAPQHIAMRSSAGTVMRVTSAEGEVNTSELVPGSSVEVTQGVVELRFPSGVKSLVTGPANLEVVSGNEVALHEGVFWAHVPEGAEGFQVRAPGMHVTDLGTAFGMVVVPGSAEDVYVLDGEVKVQSLSGKKEEVRLTAGESRRLDNRGRLVAAPKLSQSFTTELPESLHYFHFSFDEVHGDTTPVAGNHPMLADMNTRLKQSDARPARERVVKGRFGNAITFDGLGDIIETNWPGVYGSQALTVALWVRPEGKPNYGGLLGWGASKIATSEPNQWKVLLAPSSRGGDNTRFRAAWGAGIEVSQRMLAPRGKWIHLAMVYTGDEVKFYVNGKELIESQETKITPPQRPGDLLKSYPLVFGDPMSQKAARAGQFLRGVLDEVYIVEGALTDSQIKSLYRSNSHLSGAR</sequence>
<evidence type="ECO:0000256" key="2">
    <source>
        <dbReference type="ARBA" id="ARBA00023157"/>
    </source>
</evidence>
<organism evidence="5">
    <name type="scientific">Oceaniferula spumae</name>
    <dbReference type="NCBI Taxonomy" id="2979115"/>
    <lineage>
        <taxon>Bacteria</taxon>
        <taxon>Pseudomonadati</taxon>
        <taxon>Verrucomicrobiota</taxon>
        <taxon>Verrucomicrobiia</taxon>
        <taxon>Verrucomicrobiales</taxon>
        <taxon>Verrucomicrobiaceae</taxon>
        <taxon>Oceaniferula</taxon>
    </lineage>
</organism>
<dbReference type="InterPro" id="IPR013320">
    <property type="entry name" value="ConA-like_dom_sf"/>
</dbReference>
<keyword evidence="1" id="KW-0732">Signal</keyword>
<feature type="domain" description="LamG-like jellyroll fold" evidence="4">
    <location>
        <begin position="354"/>
        <end position="504"/>
    </location>
</feature>
<gene>
    <name evidence="5" type="ORF">NT6N_19000</name>
</gene>
<protein>
    <recommendedName>
        <fullName evidence="4">LamG-like jellyroll fold domain-containing protein</fullName>
    </recommendedName>
</protein>
<dbReference type="Gene3D" id="2.60.120.200">
    <property type="match status" value="1"/>
</dbReference>
<dbReference type="Gene3D" id="2.60.120.1440">
    <property type="match status" value="1"/>
</dbReference>
<evidence type="ECO:0000259" key="4">
    <source>
        <dbReference type="SMART" id="SM00560"/>
    </source>
</evidence>
<dbReference type="GO" id="GO:0016989">
    <property type="term" value="F:sigma factor antagonist activity"/>
    <property type="evidence" value="ECO:0007669"/>
    <property type="project" value="TreeGrafter"/>
</dbReference>
<dbReference type="AlphaFoldDB" id="A0AAT9FLL1"/>
<keyword evidence="2" id="KW-1015">Disulfide bond</keyword>
<keyword evidence="3" id="KW-0812">Transmembrane</keyword>
<dbReference type="SMART" id="SM00560">
    <property type="entry name" value="LamGL"/>
    <property type="match status" value="1"/>
</dbReference>
<dbReference type="InterPro" id="IPR006558">
    <property type="entry name" value="LamG-like"/>
</dbReference>